<accession>A0A8G1ULS3</accession>
<dbReference type="Gene3D" id="3.30.565.10">
    <property type="entry name" value="Histidine kinase-like ATPase, C-terminal domain"/>
    <property type="match status" value="1"/>
</dbReference>
<dbReference type="GO" id="GO:0004674">
    <property type="term" value="F:protein serine/threonine kinase activity"/>
    <property type="evidence" value="ECO:0007669"/>
    <property type="project" value="UniProtKB-KW"/>
</dbReference>
<keyword evidence="1" id="KW-0723">Serine/threonine-protein kinase</keyword>
<evidence type="ECO:0000256" key="1">
    <source>
        <dbReference type="ARBA" id="ARBA00022527"/>
    </source>
</evidence>
<dbReference type="AlphaFoldDB" id="A0A8G1ULS3"/>
<dbReference type="RefSeq" id="WP_123558957.1">
    <property type="nucleotide sequence ID" value="NZ_RJVJ01000001.1"/>
</dbReference>
<gene>
    <name evidence="4" type="ORF">EDD39_4674</name>
</gene>
<organism evidence="4 5">
    <name type="scientific">Kitasatospora cineracea</name>
    <dbReference type="NCBI Taxonomy" id="88074"/>
    <lineage>
        <taxon>Bacteria</taxon>
        <taxon>Bacillati</taxon>
        <taxon>Actinomycetota</taxon>
        <taxon>Actinomycetes</taxon>
        <taxon>Kitasatosporales</taxon>
        <taxon>Streptomycetaceae</taxon>
        <taxon>Kitasatospora</taxon>
    </lineage>
</organism>
<dbReference type="CDD" id="cd16936">
    <property type="entry name" value="HATPase_RsbW-like"/>
    <property type="match status" value="1"/>
</dbReference>
<dbReference type="Pfam" id="PF13581">
    <property type="entry name" value="HATPase_c_2"/>
    <property type="match status" value="1"/>
</dbReference>
<reference evidence="4 5" key="1">
    <citation type="submission" date="2018-11" db="EMBL/GenBank/DDBJ databases">
        <title>Sequencing the genomes of 1000 actinobacteria strains.</title>
        <authorList>
            <person name="Klenk H.-P."/>
        </authorList>
    </citation>
    <scope>NUCLEOTIDE SEQUENCE [LARGE SCALE GENOMIC DNA]</scope>
    <source>
        <strain evidence="4 5">DSM 44780</strain>
    </source>
</reference>
<dbReference type="InterPro" id="IPR050267">
    <property type="entry name" value="Anti-sigma-factor_SerPK"/>
</dbReference>
<dbReference type="PANTHER" id="PTHR35526:SF3">
    <property type="entry name" value="ANTI-SIGMA-F FACTOR RSBW"/>
    <property type="match status" value="1"/>
</dbReference>
<feature type="region of interest" description="Disordered" evidence="2">
    <location>
        <begin position="1"/>
        <end position="21"/>
    </location>
</feature>
<dbReference type="InterPro" id="IPR003594">
    <property type="entry name" value="HATPase_dom"/>
</dbReference>
<keyword evidence="4" id="KW-0808">Transferase</keyword>
<protein>
    <submittedName>
        <fullName evidence="4">Histidine kinase-like protein</fullName>
    </submittedName>
</protein>
<name>A0A8G1ULS3_9ACTN</name>
<sequence>MNTTGAGRTATLTSGPWRTPAATAPALHTASHPPAPVLYRVPVGAAGPGMVLSPDAVTGGELANWVTGHLARWRLERLATGLRMVARELARNALEHGAAPARATLVRRPDGRVRVAVTDAGPGFDPAPLRSRWDARRPDDPGGGLALVAAVSTDWGVDRLLLGHRVWADLAPDSPGRALLRLVP</sequence>
<dbReference type="SUPFAM" id="SSF55874">
    <property type="entry name" value="ATPase domain of HSP90 chaperone/DNA topoisomerase II/histidine kinase"/>
    <property type="match status" value="1"/>
</dbReference>
<feature type="compositionally biased region" description="Polar residues" evidence="2">
    <location>
        <begin position="1"/>
        <end position="16"/>
    </location>
</feature>
<dbReference type="Proteomes" id="UP000267408">
    <property type="component" value="Unassembled WGS sequence"/>
</dbReference>
<evidence type="ECO:0000256" key="2">
    <source>
        <dbReference type="SAM" id="MobiDB-lite"/>
    </source>
</evidence>
<dbReference type="EMBL" id="RJVJ01000001">
    <property type="protein sequence ID" value="ROR46405.1"/>
    <property type="molecule type" value="Genomic_DNA"/>
</dbReference>
<proteinExistence type="predicted"/>
<dbReference type="OrthoDB" id="4166172at2"/>
<evidence type="ECO:0000313" key="4">
    <source>
        <dbReference type="EMBL" id="ROR46405.1"/>
    </source>
</evidence>
<comment type="caution">
    <text evidence="4">The sequence shown here is derived from an EMBL/GenBank/DDBJ whole genome shotgun (WGS) entry which is preliminary data.</text>
</comment>
<dbReference type="InterPro" id="IPR036890">
    <property type="entry name" value="HATPase_C_sf"/>
</dbReference>
<feature type="domain" description="Histidine kinase/HSP90-like ATPase" evidence="3">
    <location>
        <begin position="61"/>
        <end position="155"/>
    </location>
</feature>
<keyword evidence="4" id="KW-0418">Kinase</keyword>
<evidence type="ECO:0000313" key="5">
    <source>
        <dbReference type="Proteomes" id="UP000267408"/>
    </source>
</evidence>
<dbReference type="PANTHER" id="PTHR35526">
    <property type="entry name" value="ANTI-SIGMA-F FACTOR RSBW-RELATED"/>
    <property type="match status" value="1"/>
</dbReference>
<evidence type="ECO:0000259" key="3">
    <source>
        <dbReference type="Pfam" id="PF13581"/>
    </source>
</evidence>